<evidence type="ECO:0000313" key="2">
    <source>
        <dbReference type="Proteomes" id="UP000033874"/>
    </source>
</evidence>
<dbReference type="EMBL" id="LBIC01000001">
    <property type="protein sequence ID" value="KKW93940.1"/>
    <property type="molecule type" value="Genomic_DNA"/>
</dbReference>
<reference evidence="1 2" key="1">
    <citation type="submission" date="2015-04" db="EMBL/GenBank/DDBJ databases">
        <title>Genome sequence of aromatic hydrocarbons-degrading Sphingobium chungbukense DJ77.</title>
        <authorList>
            <person name="Kim Y.-C."/>
            <person name="Chae J.-C."/>
        </authorList>
    </citation>
    <scope>NUCLEOTIDE SEQUENCE [LARGE SCALE GENOMIC DNA]</scope>
    <source>
        <strain evidence="1 2">DJ77</strain>
    </source>
</reference>
<evidence type="ECO:0000313" key="1">
    <source>
        <dbReference type="EMBL" id="KKW93940.1"/>
    </source>
</evidence>
<dbReference type="Proteomes" id="UP000033874">
    <property type="component" value="Unassembled WGS sequence"/>
</dbReference>
<name>A0A0M3AVR8_9SPHN</name>
<sequence>MSEPLDLAQRLDDCWLDIIAPDAEAATFARCANLMQEAAKLLRSLGIPGDPAFECMAHDAHCPSGTARFAHLPDAPEYQYD</sequence>
<keyword evidence="2" id="KW-1185">Reference proteome</keyword>
<gene>
    <name evidence="1" type="ORF">YP76_04685</name>
</gene>
<proteinExistence type="predicted"/>
<dbReference type="STRING" id="56193.YP76_04685"/>
<dbReference type="RefSeq" id="WP_046762374.1">
    <property type="nucleotide sequence ID" value="NZ_LBIC01000001.1"/>
</dbReference>
<dbReference type="PATRIC" id="fig|56193.3.peg.967"/>
<dbReference type="AlphaFoldDB" id="A0A0M3AVR8"/>
<protein>
    <submittedName>
        <fullName evidence="1">Uncharacterized protein</fullName>
    </submittedName>
</protein>
<accession>A0A0M3AVR8</accession>
<organism evidence="1 2">
    <name type="scientific">Sphingobium chungbukense</name>
    <dbReference type="NCBI Taxonomy" id="56193"/>
    <lineage>
        <taxon>Bacteria</taxon>
        <taxon>Pseudomonadati</taxon>
        <taxon>Pseudomonadota</taxon>
        <taxon>Alphaproteobacteria</taxon>
        <taxon>Sphingomonadales</taxon>
        <taxon>Sphingomonadaceae</taxon>
        <taxon>Sphingobium</taxon>
    </lineage>
</organism>
<comment type="caution">
    <text evidence="1">The sequence shown here is derived from an EMBL/GenBank/DDBJ whole genome shotgun (WGS) entry which is preliminary data.</text>
</comment>